<dbReference type="SUPFAM" id="SSF49503">
    <property type="entry name" value="Cupredoxins"/>
    <property type="match status" value="1"/>
</dbReference>
<gene>
    <name evidence="3" type="ORF">A11Y_155001</name>
</gene>
<keyword evidence="1" id="KW-1133">Transmembrane helix</keyword>
<comment type="caution">
    <text evidence="3">The sequence shown here is derived from an EMBL/GenBank/DDBJ whole genome shotgun (WGS) entry which is preliminary data.</text>
</comment>
<dbReference type="AlphaFoldDB" id="J3JBU4"/>
<reference evidence="3 4" key="1">
    <citation type="submission" date="2012-05" db="EMBL/GenBank/DDBJ databases">
        <title>Complete Genome Sequence of Lactobacillus coryniformis CECT5711.</title>
        <authorList>
            <person name="Rodriguez J.M."/>
        </authorList>
    </citation>
    <scope>NUCLEOTIDE SEQUENCE [LARGE SCALE GENOMIC DNA]</scope>
    <source>
        <strain evidence="4">CECT5711</strain>
    </source>
</reference>
<dbReference type="EMBL" id="AKFP01000022">
    <property type="protein sequence ID" value="EJN56034.1"/>
    <property type="molecule type" value="Genomic_DNA"/>
</dbReference>
<keyword evidence="1" id="KW-0812">Transmembrane</keyword>
<dbReference type="Gene3D" id="2.60.40.420">
    <property type="entry name" value="Cupredoxins - blue copper proteins"/>
    <property type="match status" value="1"/>
</dbReference>
<evidence type="ECO:0000259" key="2">
    <source>
        <dbReference type="Pfam" id="PF13473"/>
    </source>
</evidence>
<dbReference type="STRING" id="1185325.A11Y_155001"/>
<name>J3JBU4_9LACO</name>
<accession>J3JBU4</accession>
<feature type="domain" description="EfeO-type cupredoxin-like" evidence="2">
    <location>
        <begin position="32"/>
        <end position="139"/>
    </location>
</feature>
<protein>
    <submittedName>
        <fullName evidence="3">Copper-exporting ATPase</fullName>
    </submittedName>
</protein>
<evidence type="ECO:0000313" key="3">
    <source>
        <dbReference type="EMBL" id="EJN56034.1"/>
    </source>
</evidence>
<sequence length="140" mass="15718">MSYDRIKLIFIKKGSLIMDKILVTIVAGLLVGFIVWWFFGKHTAKEVAADITDNRQDVNVIVSGGYTPSTVILKRGVPAQITFNRKDPSSCLEQVVFEDFGINEFLPQNKDHVIDIDTSKSGEYDYACGMNMFHGKVIVK</sequence>
<dbReference type="Proteomes" id="UP000007271">
    <property type="component" value="Unassembled WGS sequence"/>
</dbReference>
<keyword evidence="1" id="KW-0472">Membrane</keyword>
<proteinExistence type="predicted"/>
<dbReference type="Pfam" id="PF13473">
    <property type="entry name" value="Cupredoxin_1"/>
    <property type="match status" value="1"/>
</dbReference>
<evidence type="ECO:0000256" key="1">
    <source>
        <dbReference type="SAM" id="Phobius"/>
    </source>
</evidence>
<dbReference type="InterPro" id="IPR008972">
    <property type="entry name" value="Cupredoxin"/>
</dbReference>
<dbReference type="PATRIC" id="fig|1185325.3.peg.1157"/>
<feature type="transmembrane region" description="Helical" evidence="1">
    <location>
        <begin position="21"/>
        <end position="39"/>
    </location>
</feature>
<evidence type="ECO:0000313" key="4">
    <source>
        <dbReference type="Proteomes" id="UP000007271"/>
    </source>
</evidence>
<dbReference type="InterPro" id="IPR028096">
    <property type="entry name" value="EfeO_Cupredoxin"/>
</dbReference>
<organism evidence="3 4">
    <name type="scientific">Loigolactobacillus coryniformis subsp. coryniformis CECT 5711</name>
    <dbReference type="NCBI Taxonomy" id="1185325"/>
    <lineage>
        <taxon>Bacteria</taxon>
        <taxon>Bacillati</taxon>
        <taxon>Bacillota</taxon>
        <taxon>Bacilli</taxon>
        <taxon>Lactobacillales</taxon>
        <taxon>Lactobacillaceae</taxon>
        <taxon>Loigolactobacillus</taxon>
    </lineage>
</organism>